<dbReference type="InterPro" id="IPR051091">
    <property type="entry name" value="O-Glucosyltr/Glycosyltrsf_90"/>
</dbReference>
<organism evidence="4 5">
    <name type="scientific">Pleodorina starrii</name>
    <dbReference type="NCBI Taxonomy" id="330485"/>
    <lineage>
        <taxon>Eukaryota</taxon>
        <taxon>Viridiplantae</taxon>
        <taxon>Chlorophyta</taxon>
        <taxon>core chlorophytes</taxon>
        <taxon>Chlorophyceae</taxon>
        <taxon>CS clade</taxon>
        <taxon>Chlamydomonadales</taxon>
        <taxon>Volvocaceae</taxon>
        <taxon>Pleodorina</taxon>
    </lineage>
</organism>
<comment type="caution">
    <text evidence="4">The sequence shown here is derived from an EMBL/GenBank/DDBJ whole genome shotgun (WGS) entry which is preliminary data.</text>
</comment>
<proteinExistence type="inferred from homology"/>
<protein>
    <recommendedName>
        <fullName evidence="3">Glycosyl transferase CAP10 domain-containing protein</fullName>
    </recommendedName>
</protein>
<evidence type="ECO:0000256" key="1">
    <source>
        <dbReference type="ARBA" id="ARBA00010118"/>
    </source>
</evidence>
<dbReference type="GO" id="GO:0016740">
    <property type="term" value="F:transferase activity"/>
    <property type="evidence" value="ECO:0007669"/>
    <property type="project" value="UniProtKB-KW"/>
</dbReference>
<dbReference type="EMBL" id="BRXU01000036">
    <property type="protein sequence ID" value="GLC60619.1"/>
    <property type="molecule type" value="Genomic_DNA"/>
</dbReference>
<dbReference type="SMART" id="SM00672">
    <property type="entry name" value="CAP10"/>
    <property type="match status" value="1"/>
</dbReference>
<comment type="similarity">
    <text evidence="1">Belongs to the glycosyltransferase 90 family.</text>
</comment>
<evidence type="ECO:0000313" key="4">
    <source>
        <dbReference type="EMBL" id="GLC60619.1"/>
    </source>
</evidence>
<keyword evidence="5" id="KW-1185">Reference proteome</keyword>
<reference evidence="4 5" key="1">
    <citation type="journal article" date="2023" name="Commun. Biol.">
        <title>Reorganization of the ancestral sex-determining regions during the evolution of trioecy in Pleodorina starrii.</title>
        <authorList>
            <person name="Takahashi K."/>
            <person name="Suzuki S."/>
            <person name="Kawai-Toyooka H."/>
            <person name="Yamamoto K."/>
            <person name="Hamaji T."/>
            <person name="Ootsuki R."/>
            <person name="Yamaguchi H."/>
            <person name="Kawachi M."/>
            <person name="Higashiyama T."/>
            <person name="Nozaki H."/>
        </authorList>
    </citation>
    <scope>NUCLEOTIDE SEQUENCE [LARGE SCALE GENOMIC DNA]</scope>
    <source>
        <strain evidence="4 5">NIES-4479</strain>
    </source>
</reference>
<dbReference type="Proteomes" id="UP001165080">
    <property type="component" value="Unassembled WGS sequence"/>
</dbReference>
<evidence type="ECO:0000259" key="3">
    <source>
        <dbReference type="SMART" id="SM00672"/>
    </source>
</evidence>
<evidence type="ECO:0000256" key="2">
    <source>
        <dbReference type="ARBA" id="ARBA00022679"/>
    </source>
</evidence>
<keyword evidence="2" id="KW-0808">Transferase</keyword>
<feature type="domain" description="Glycosyl transferase CAP10" evidence="3">
    <location>
        <begin position="1"/>
        <end position="240"/>
    </location>
</feature>
<gene>
    <name evidence="4" type="primary">PLEST010518</name>
    <name evidence="4" type="ORF">PLESTB_001648700</name>
</gene>
<name>A0A9W6BYP7_9CHLO</name>
<dbReference type="PANTHER" id="PTHR12203:SF35">
    <property type="entry name" value="PROTEIN O-GLUCOSYLTRANSFERASE 1"/>
    <property type="match status" value="1"/>
</dbReference>
<evidence type="ECO:0000313" key="5">
    <source>
        <dbReference type="Proteomes" id="UP001165080"/>
    </source>
</evidence>
<dbReference type="AlphaFoldDB" id="A0A9W6BYP7"/>
<dbReference type="InterPro" id="IPR006598">
    <property type="entry name" value="CAP10"/>
</dbReference>
<accession>A0A9W6BYP7</accession>
<sequence length="315" mass="35545">MPDMEFLLSWGDDCANGLPVIAPNACRDLPRAGFTMPSFSVWSQSFGPVQMASYHSCIWTRYPAHNRKPLAVWRGSTTGAHHPTTLENYEQIPRFKLHLLTQNHSDILDAKITRFTSQIPDDVRAKIQLTDRMAPEDYNQYSVIIDVDGNGWSDRFGNSLIHYTTPVLKMASNRTAFFEHLYAPDTAFVQFNYTLDDLPRKARQMVDDIQKLATQSRYFKMVRNMQATSQMLMDHLGLAEALAETLLRYRSLAAWEVAGDDDPLISDPWDTDSSGFEEVPMTCCTLARVPAEFATAVTSRLLVKEATTAGGVHQE</sequence>
<dbReference type="PANTHER" id="PTHR12203">
    <property type="entry name" value="KDEL LYS-ASP-GLU-LEU CONTAINING - RELATED"/>
    <property type="match status" value="1"/>
</dbReference>